<dbReference type="STRING" id="112413.SAMN05421854_10156"/>
<reference evidence="2 5" key="3">
    <citation type="submission" date="2020-01" db="EMBL/GenBank/DDBJ databases">
        <title>Insect and environment-associated Actinomycetes.</title>
        <authorList>
            <person name="Currrie C."/>
            <person name="Chevrette M."/>
            <person name="Carlson C."/>
            <person name="Stubbendieck R."/>
            <person name="Wendt-Pienkowski E."/>
        </authorList>
    </citation>
    <scope>NUCLEOTIDE SEQUENCE [LARGE SCALE GENOMIC DNA]</scope>
    <source>
        <strain evidence="2 5">SID8386</strain>
    </source>
</reference>
<accession>A0A1I5D0J9</accession>
<dbReference type="Proteomes" id="UP000470404">
    <property type="component" value="Unassembled WGS sequence"/>
</dbReference>
<keyword evidence="5" id="KW-1185">Reference proteome</keyword>
<evidence type="ECO:0000256" key="1">
    <source>
        <dbReference type="RuleBase" id="RU362001"/>
    </source>
</evidence>
<name>A0A1I5D0J9_9PSEU</name>
<gene>
    <name evidence="2" type="ORF">G3I59_00050</name>
    <name evidence="3" type="ORF">SAMN05421854_10156</name>
</gene>
<dbReference type="Pfam" id="PF06013">
    <property type="entry name" value="WXG100"/>
    <property type="match status" value="1"/>
</dbReference>
<dbReference type="EMBL" id="JAAGNC010000001">
    <property type="protein sequence ID" value="NEC54035.1"/>
    <property type="molecule type" value="Genomic_DNA"/>
</dbReference>
<evidence type="ECO:0000313" key="3">
    <source>
        <dbReference type="EMBL" id="SFN92752.1"/>
    </source>
</evidence>
<dbReference type="Proteomes" id="UP000199137">
    <property type="component" value="Unassembled WGS sequence"/>
</dbReference>
<evidence type="ECO:0000313" key="4">
    <source>
        <dbReference type="Proteomes" id="UP000199137"/>
    </source>
</evidence>
<reference evidence="4" key="1">
    <citation type="submission" date="2016-10" db="EMBL/GenBank/DDBJ databases">
        <authorList>
            <person name="Varghese N."/>
            <person name="Submissions S."/>
        </authorList>
    </citation>
    <scope>NUCLEOTIDE SEQUENCE [LARGE SCALE GENOMIC DNA]</scope>
    <source>
        <strain evidence="4">DSM 44637</strain>
    </source>
</reference>
<dbReference type="SUPFAM" id="SSF140453">
    <property type="entry name" value="EsxAB dimer-like"/>
    <property type="match status" value="1"/>
</dbReference>
<organism evidence="3 4">
    <name type="scientific">Amycolatopsis rubida</name>
    <dbReference type="NCBI Taxonomy" id="112413"/>
    <lineage>
        <taxon>Bacteria</taxon>
        <taxon>Bacillati</taxon>
        <taxon>Actinomycetota</taxon>
        <taxon>Actinomycetes</taxon>
        <taxon>Pseudonocardiales</taxon>
        <taxon>Pseudonocardiaceae</taxon>
        <taxon>Amycolatopsis</taxon>
    </lineage>
</organism>
<dbReference type="Gene3D" id="1.10.287.1060">
    <property type="entry name" value="ESAT-6-like"/>
    <property type="match status" value="1"/>
</dbReference>
<dbReference type="InterPro" id="IPR036689">
    <property type="entry name" value="ESAT-6-like_sf"/>
</dbReference>
<dbReference type="InterPro" id="IPR010310">
    <property type="entry name" value="T7SS_ESAT-6-like"/>
</dbReference>
<comment type="similarity">
    <text evidence="1">Belongs to the WXG100 family.</text>
</comment>
<dbReference type="EMBL" id="FOWC01000001">
    <property type="protein sequence ID" value="SFN92752.1"/>
    <property type="molecule type" value="Genomic_DNA"/>
</dbReference>
<sequence length="96" mass="10665">MPDGRIVVDPGTIHRAAEDCTSTGGELRTLFDNLQSDLAPLTNSWTGEAKDQYHQAQNEWNQKFEEFGQLLAQIAAVLPQIADGYQATDRSVQNLF</sequence>
<evidence type="ECO:0000313" key="2">
    <source>
        <dbReference type="EMBL" id="NEC54035.1"/>
    </source>
</evidence>
<protein>
    <recommendedName>
        <fullName evidence="1">ESAT-6-like protein</fullName>
    </recommendedName>
</protein>
<evidence type="ECO:0000313" key="5">
    <source>
        <dbReference type="Proteomes" id="UP000470404"/>
    </source>
</evidence>
<dbReference type="NCBIfam" id="TIGR03930">
    <property type="entry name" value="WXG100_ESAT6"/>
    <property type="match status" value="1"/>
</dbReference>
<proteinExistence type="inferred from homology"/>
<dbReference type="AlphaFoldDB" id="A0A1I5D0J9"/>
<dbReference type="RefSeq" id="WP_067587928.1">
    <property type="nucleotide sequence ID" value="NZ_FOWC01000001.1"/>
</dbReference>
<dbReference type="OrthoDB" id="3387628at2"/>
<reference evidence="3" key="2">
    <citation type="submission" date="2016-10" db="EMBL/GenBank/DDBJ databases">
        <authorList>
            <person name="de Groot N.N."/>
        </authorList>
    </citation>
    <scope>NUCLEOTIDE SEQUENCE [LARGE SCALE GENOMIC DNA]</scope>
    <source>
        <strain evidence="3">DSM 44637</strain>
    </source>
</reference>